<evidence type="ECO:0000313" key="2">
    <source>
        <dbReference type="Proteomes" id="UP001152888"/>
    </source>
</evidence>
<dbReference type="Proteomes" id="UP001152888">
    <property type="component" value="Unassembled WGS sequence"/>
</dbReference>
<dbReference type="AlphaFoldDB" id="A0A9P0JRJ1"/>
<evidence type="ECO:0000313" key="1">
    <source>
        <dbReference type="EMBL" id="CAH1958715.1"/>
    </source>
</evidence>
<organism evidence="1 2">
    <name type="scientific">Acanthoscelides obtectus</name>
    <name type="common">Bean weevil</name>
    <name type="synonym">Bruchus obtectus</name>
    <dbReference type="NCBI Taxonomy" id="200917"/>
    <lineage>
        <taxon>Eukaryota</taxon>
        <taxon>Metazoa</taxon>
        <taxon>Ecdysozoa</taxon>
        <taxon>Arthropoda</taxon>
        <taxon>Hexapoda</taxon>
        <taxon>Insecta</taxon>
        <taxon>Pterygota</taxon>
        <taxon>Neoptera</taxon>
        <taxon>Endopterygota</taxon>
        <taxon>Coleoptera</taxon>
        <taxon>Polyphaga</taxon>
        <taxon>Cucujiformia</taxon>
        <taxon>Chrysomeloidea</taxon>
        <taxon>Chrysomelidae</taxon>
        <taxon>Bruchinae</taxon>
        <taxon>Bruchini</taxon>
        <taxon>Acanthoscelides</taxon>
    </lineage>
</organism>
<protein>
    <submittedName>
        <fullName evidence="1">Uncharacterized protein</fullName>
    </submittedName>
</protein>
<sequence length="108" mass="12652">MVRHLFPVEIQIDHQQSKNRNRSHLDHSLSVRNTGADLPYNVSKRRILRLFYPVRCHVVKGNRHDIYGIQDGILLSYTATFHDHDLFADHQGIVEIRQCSTPSYGFRK</sequence>
<name>A0A9P0JRJ1_ACAOB</name>
<proteinExistence type="predicted"/>
<accession>A0A9P0JRJ1</accession>
<gene>
    <name evidence="1" type="ORF">ACAOBT_LOCUS2802</name>
</gene>
<dbReference type="EMBL" id="CAKOFQ010006678">
    <property type="protein sequence ID" value="CAH1958715.1"/>
    <property type="molecule type" value="Genomic_DNA"/>
</dbReference>
<keyword evidence="2" id="KW-1185">Reference proteome</keyword>
<comment type="caution">
    <text evidence="1">The sequence shown here is derived from an EMBL/GenBank/DDBJ whole genome shotgun (WGS) entry which is preliminary data.</text>
</comment>
<reference evidence="1" key="1">
    <citation type="submission" date="2022-03" db="EMBL/GenBank/DDBJ databases">
        <authorList>
            <person name="Sayadi A."/>
        </authorList>
    </citation>
    <scope>NUCLEOTIDE SEQUENCE</scope>
</reference>